<organism evidence="2 3">
    <name type="scientific">Bacillus solimangrovi</name>
    <dbReference type="NCBI Taxonomy" id="1305675"/>
    <lineage>
        <taxon>Bacteria</taxon>
        <taxon>Bacillati</taxon>
        <taxon>Bacillota</taxon>
        <taxon>Bacilli</taxon>
        <taxon>Bacillales</taxon>
        <taxon>Bacillaceae</taxon>
        <taxon>Bacillus</taxon>
    </lineage>
</organism>
<dbReference type="Proteomes" id="UP000095209">
    <property type="component" value="Unassembled WGS sequence"/>
</dbReference>
<evidence type="ECO:0000256" key="1">
    <source>
        <dbReference type="SAM" id="MobiDB-lite"/>
    </source>
</evidence>
<proteinExistence type="predicted"/>
<dbReference type="RefSeq" id="WP_069715967.1">
    <property type="nucleotide sequence ID" value="NZ_MJEH01000006.1"/>
</dbReference>
<evidence type="ECO:0008006" key="4">
    <source>
        <dbReference type="Google" id="ProtNLM"/>
    </source>
</evidence>
<reference evidence="2 3" key="1">
    <citation type="submission" date="2016-08" db="EMBL/GenBank/DDBJ databases">
        <title>Genome of Bacillus solimangrovi GH2-4.</title>
        <authorList>
            <person name="Lim S."/>
            <person name="Kim B.-C."/>
        </authorList>
    </citation>
    <scope>NUCLEOTIDE SEQUENCE [LARGE SCALE GENOMIC DNA]</scope>
    <source>
        <strain evidence="2 3">GH2-4</strain>
    </source>
</reference>
<evidence type="ECO:0000313" key="3">
    <source>
        <dbReference type="Proteomes" id="UP000095209"/>
    </source>
</evidence>
<keyword evidence="3" id="KW-1185">Reference proteome</keyword>
<sequence>MYRHHSNFPTHNLSNHLLNQSSFNHSANEHLPFVNPSHVTNFVPLGQGNNNFPTSQNNEQAPSSPPPQYIPQQQTSSGLTAVDPRTIAGCLYRFTYIWMRGGNSFWFYPVYVGRRSVSGYRWTGRNWIYAGYSLRRIISFHCH</sequence>
<gene>
    <name evidence="2" type="ORF">BFG57_10155</name>
</gene>
<protein>
    <recommendedName>
        <fullName evidence="4">Transporter</fullName>
    </recommendedName>
</protein>
<dbReference type="AlphaFoldDB" id="A0A1E5LIT6"/>
<name>A0A1E5LIT6_9BACI</name>
<feature type="region of interest" description="Disordered" evidence="1">
    <location>
        <begin position="45"/>
        <end position="78"/>
    </location>
</feature>
<dbReference type="EMBL" id="MJEH01000006">
    <property type="protein sequence ID" value="OEH93999.1"/>
    <property type="molecule type" value="Genomic_DNA"/>
</dbReference>
<accession>A0A1E5LIT6</accession>
<evidence type="ECO:0000313" key="2">
    <source>
        <dbReference type="EMBL" id="OEH93999.1"/>
    </source>
</evidence>
<feature type="compositionally biased region" description="Polar residues" evidence="1">
    <location>
        <begin position="47"/>
        <end position="59"/>
    </location>
</feature>
<comment type="caution">
    <text evidence="2">The sequence shown here is derived from an EMBL/GenBank/DDBJ whole genome shotgun (WGS) entry which is preliminary data.</text>
</comment>
<dbReference type="STRING" id="1305675.BFG57_10155"/>